<feature type="compositionally biased region" description="Acidic residues" evidence="1">
    <location>
        <begin position="797"/>
        <end position="809"/>
    </location>
</feature>
<evidence type="ECO:0000259" key="2">
    <source>
        <dbReference type="Pfam" id="PF09444"/>
    </source>
</evidence>
<feature type="region of interest" description="Disordered" evidence="1">
    <location>
        <begin position="1001"/>
        <end position="1023"/>
    </location>
</feature>
<proteinExistence type="predicted"/>
<dbReference type="STRING" id="133385.A0A2T9YCR3"/>
<keyword evidence="4" id="KW-1185">Reference proteome</keyword>
<dbReference type="Proteomes" id="UP000245383">
    <property type="component" value="Unassembled WGS sequence"/>
</dbReference>
<dbReference type="InterPro" id="IPR018564">
    <property type="entry name" value="Repl_chkpnt_MRC1_dom"/>
</dbReference>
<sequence>MSVNTDVISSELLENLSTTENLSTAENHFGYPTDVLDNSEHTNLIEINNMSNTEYSFEEQKNEVEASTLTSNNISDLLSGSLLQEAKIEALQQDSGISSEQSSTSVQQTLPKNNFVLSGFLSDDEDSDASEDQNSFKKTKKESLTVEEVGIDNHKSTLITSLPKLQKSYGIDYINDSIPSNANVSNFNYPQTLLEQPSFTSIGQNSDAQDLPYTANLAYQNYIKAQSLLGKDISTLSKASIDIDLNPSLVTELNDQIAPVLPKPKKITKNVIENLHKESERLIRSSKVTIESKYEKKSFSAFAQKLKSKKNNISNTPDSTNCNTEYQQVQTQSDKLISLDLTQPTTTDHNNDPIIPIKFAYSENNTLVEVEILDDSALPTNKFSQFKNTQKKINDINSNCNIKPITPQEKLKTLLDSQSKSIFISKDEPLNTSQNRGPKSLLNLSNTLWEVILTQNDEPIESDHSTQPTSIDLPLPPKITVCDENLDTISDSFHNDSSSTYSKPITQYGASNSDIQVSAKETFNIHLLKENDYSSSNFESQIKVLGTGENIPNLLNHNSNDNSNLKLAKQLDPTASYCSDSESDLDVFSNSLVKKANDSYIDSFNRSGDLISLSNDEMLVSSKSNFETYKLEDGGDDELDTTQPLKNVYKSNLLDLQLSNKSSNSQNEFSSFLSDFDKDTSITQPESFGILSSDIYNDLINESSFIDQETQNNFENTQPTQVLNSLSNESDNDNVELNRYPSLIKEHLLNDFDKSSNPKTSRRRIFRRSELKSQSMNQKFEKQSKSKLSKSNNMVEAEAELGSDDEENSENINMANQRFKHLDWKKQSTQDEVIEDDEADLYYEEMDSSDEEKLLEIDPLLNNSIESEGEDENIIKEHLKHNIDEDSKVVNNIIRDLTTGRLGRRKNAGNGYLLDDDEDYNDRQTRTERMLARRGIRKKLESQEIKDTNLAKIAKNPATTAFAEAALFRKSESVKFELDQVLEDWSIPIITGENLNNFKSSPLTSPVKNRKTGAKYNDSVKDNNNKKDNIEDILFDSSDEEISDDGNLVLEKDRINDAVNLGAEFELDSNEYSNAGFGLSHSSLTGLLPDKEVSVRVRNLLNKRKNTEQTDLYSLKVSNKRPILDV</sequence>
<gene>
    <name evidence="3" type="ORF">BB561_005010</name>
</gene>
<evidence type="ECO:0000313" key="3">
    <source>
        <dbReference type="EMBL" id="PVU90128.1"/>
    </source>
</evidence>
<name>A0A2T9YCR3_9FUNG</name>
<feature type="region of interest" description="Disordered" evidence="1">
    <location>
        <begin position="751"/>
        <end position="809"/>
    </location>
</feature>
<dbReference type="AlphaFoldDB" id="A0A2T9YCR3"/>
<dbReference type="EMBL" id="MBFR01000274">
    <property type="protein sequence ID" value="PVU90128.1"/>
    <property type="molecule type" value="Genomic_DNA"/>
</dbReference>
<accession>A0A2T9YCR3</accession>
<feature type="domain" description="DNA replication checkpoint mediator MRC1" evidence="2">
    <location>
        <begin position="790"/>
        <end position="964"/>
    </location>
</feature>
<protein>
    <recommendedName>
        <fullName evidence="2">DNA replication checkpoint mediator MRC1 domain-containing protein</fullName>
    </recommendedName>
</protein>
<comment type="caution">
    <text evidence="3">The sequence shown here is derived from an EMBL/GenBank/DDBJ whole genome shotgun (WGS) entry which is preliminary data.</text>
</comment>
<dbReference type="Pfam" id="PF09444">
    <property type="entry name" value="MRC1"/>
    <property type="match status" value="1"/>
</dbReference>
<organism evidence="3 4">
    <name type="scientific">Smittium simulii</name>
    <dbReference type="NCBI Taxonomy" id="133385"/>
    <lineage>
        <taxon>Eukaryota</taxon>
        <taxon>Fungi</taxon>
        <taxon>Fungi incertae sedis</taxon>
        <taxon>Zoopagomycota</taxon>
        <taxon>Kickxellomycotina</taxon>
        <taxon>Harpellomycetes</taxon>
        <taxon>Harpellales</taxon>
        <taxon>Legeriomycetaceae</taxon>
        <taxon>Smittium</taxon>
    </lineage>
</organism>
<dbReference type="OrthoDB" id="2130597at2759"/>
<evidence type="ECO:0000256" key="1">
    <source>
        <dbReference type="SAM" id="MobiDB-lite"/>
    </source>
</evidence>
<reference evidence="3 4" key="1">
    <citation type="journal article" date="2018" name="MBio">
        <title>Comparative Genomics Reveals the Core Gene Toolbox for the Fungus-Insect Symbiosis.</title>
        <authorList>
            <person name="Wang Y."/>
            <person name="Stata M."/>
            <person name="Wang W."/>
            <person name="Stajich J.E."/>
            <person name="White M.M."/>
            <person name="Moncalvo J.M."/>
        </authorList>
    </citation>
    <scope>NUCLEOTIDE SEQUENCE [LARGE SCALE GENOMIC DNA]</scope>
    <source>
        <strain evidence="3 4">SWE-8-4</strain>
    </source>
</reference>
<evidence type="ECO:0000313" key="4">
    <source>
        <dbReference type="Proteomes" id="UP000245383"/>
    </source>
</evidence>